<dbReference type="EMBL" id="ANOH01000357">
    <property type="protein sequence ID" value="EMI53404.1"/>
    <property type="molecule type" value="Genomic_DNA"/>
</dbReference>
<evidence type="ECO:0000313" key="3">
    <source>
        <dbReference type="EMBL" id="EMI53404.1"/>
    </source>
</evidence>
<protein>
    <submittedName>
        <fullName evidence="3">Signal peptide protein</fullName>
    </submittedName>
</protein>
<keyword evidence="2" id="KW-0975">Bacterial flagellum</keyword>
<name>M5TWJ1_9BACT</name>
<evidence type="ECO:0000256" key="2">
    <source>
        <dbReference type="ARBA" id="ARBA00023143"/>
    </source>
</evidence>
<comment type="subcellular location">
    <subcellularLocation>
        <location evidence="1">Bacterial flagellum</location>
    </subcellularLocation>
</comment>
<evidence type="ECO:0000256" key="1">
    <source>
        <dbReference type="ARBA" id="ARBA00004365"/>
    </source>
</evidence>
<dbReference type="AlphaFoldDB" id="M5TWJ1"/>
<dbReference type="PATRIC" id="fig|1263870.3.peg.5449"/>
<dbReference type="InterPro" id="IPR040026">
    <property type="entry name" value="FliD"/>
</dbReference>
<dbReference type="PANTHER" id="PTHR30288:SF0">
    <property type="entry name" value="FLAGELLAR HOOK-ASSOCIATED PROTEIN 2"/>
    <property type="match status" value="1"/>
</dbReference>
<reference evidence="3 4" key="1">
    <citation type="journal article" date="2013" name="Mar. Genomics">
        <title>Expression of sulfatases in Rhodopirellula baltica and the diversity of sulfatases in the genus Rhodopirellula.</title>
        <authorList>
            <person name="Wegner C.E."/>
            <person name="Richter-Heitmann T."/>
            <person name="Klindworth A."/>
            <person name="Klockow C."/>
            <person name="Richter M."/>
            <person name="Achstetter T."/>
            <person name="Glockner F.O."/>
            <person name="Harder J."/>
        </authorList>
    </citation>
    <scope>NUCLEOTIDE SEQUENCE [LARGE SCALE GENOMIC DNA]</scope>
    <source>
        <strain evidence="3 4">SM41</strain>
    </source>
</reference>
<gene>
    <name evidence="3" type="ORF">RSSM_05151</name>
</gene>
<dbReference type="GO" id="GO:0071973">
    <property type="term" value="P:bacterial-type flagellum-dependent cell motility"/>
    <property type="evidence" value="ECO:0007669"/>
    <property type="project" value="TreeGrafter"/>
</dbReference>
<keyword evidence="4" id="KW-1185">Reference proteome</keyword>
<accession>M5TWJ1</accession>
<dbReference type="GO" id="GO:0009421">
    <property type="term" value="C:bacterial-type flagellum filament cap"/>
    <property type="evidence" value="ECO:0007669"/>
    <property type="project" value="InterPro"/>
</dbReference>
<dbReference type="InterPro" id="IPR010810">
    <property type="entry name" value="Flagellin_hook_IN_motif"/>
</dbReference>
<organism evidence="3 4">
    <name type="scientific">Rhodopirellula sallentina SM41</name>
    <dbReference type="NCBI Taxonomy" id="1263870"/>
    <lineage>
        <taxon>Bacteria</taxon>
        <taxon>Pseudomonadati</taxon>
        <taxon>Planctomycetota</taxon>
        <taxon>Planctomycetia</taxon>
        <taxon>Pirellulales</taxon>
        <taxon>Pirellulaceae</taxon>
        <taxon>Rhodopirellula</taxon>
    </lineage>
</organism>
<dbReference type="RefSeq" id="WP_008685210.1">
    <property type="nucleotide sequence ID" value="NZ_ANOH01000357.1"/>
</dbReference>
<proteinExistence type="predicted"/>
<dbReference type="PANTHER" id="PTHR30288">
    <property type="entry name" value="FLAGELLAR CAP/ASSEMBLY PROTEIN FLID"/>
    <property type="match status" value="1"/>
</dbReference>
<comment type="caution">
    <text evidence="3">The sequence shown here is derived from an EMBL/GenBank/DDBJ whole genome shotgun (WGS) entry which is preliminary data.</text>
</comment>
<dbReference type="Proteomes" id="UP000011885">
    <property type="component" value="Unassembled WGS sequence"/>
</dbReference>
<sequence length="1111" mass="115006">MTINSNYSSNAAINRRLLIENVQYAARSSEYSGDSSSRSYVNPSFRRITSLVSNIKDRVMKSISDDGSLPQYAIDDALSEISNLLGSSLSLGGPENATISGVSSDQIADVEVLALPLGKSLSLSGEVTQRERAANVRISETQALLSGGGTLQVDSGLGSKTVQIRAGTTLSGLVRSINSSDYGVDAINNDGTLQLVSRNSSADAVLSVDVRPTRVIRRSSDATIEGQNHSQIASVDVDALRPGQSATLTGTRDSDATAASVTYLGDSNGFVNGTGSFELTGSIGTETIATVKGESLADLAARINDVSANTGAEAEVVNGELQIRSLEKGASSSLRVDNIVQQYETSIEGDTQSQLDDFSLINITEGAEVTLSGSITSASDHASATYHGHTDGTIHSTTTFDLSGDLGTVQFAVSQGESLTDVRDRVNSQSGATGVVASVDGNNLVFESQQVGSDATVQLSATNIGRRSSVSGVNASQVDSFDVLSMWDEPASTLTGEVSVAATRAKLVYQGSNGDADDSALISISGERGTRSLLIFSGQSLESVRNSINAQTDNTGVIATLLGDELTLISDSFGSDGFVEVDTQSGTFDTTGGDGNGNATGLDAELQINGQAVTATENQVTYSDGVGTYSFELSEGFSGELDPISVRSSDGQVTGVNNSQLDSFQVDSLEPVPSQTLNIGVTATASRAELVYRGASGQLTDSADVLIQGEFGNATLNLTTGQSLSSVRDAINAETTSTGVIATLDGDELTLASVNRSASGTVNVSVQSGEFDTTGGDGSGTAVGTDATLNINGQTITGTGNTISYSDGLGSYSFQLADDASGMLDPITVTSHEGSFTLSGLDENGSAIGVDAEATINGQSYTASGNDFDVSVNDAQVTFAVTQDFTGTLDPITIQSAPASFDVQGGDETGTATGTDGIATINGTSYSSANDTFLVDVDGTEVAFQFADDHLGSFDPVHISAATSDLRGAYSANSYRAVGTERVVEMNGQALTRDGDRYIVEQEGVRLAITLADGFQGEFDTFTVNSTVDEDWEETTSSFDPLQGQALESTREAISDLFQLASGGIYSGEDANPFEAMHVVTTSLLQLDALTGHSSLPDGRSLNGLFLDQYA</sequence>
<dbReference type="Pfam" id="PF07196">
    <property type="entry name" value="Flagellin_IN"/>
    <property type="match status" value="2"/>
</dbReference>
<evidence type="ECO:0000313" key="4">
    <source>
        <dbReference type="Proteomes" id="UP000011885"/>
    </source>
</evidence>